<name>A0A8K0E652_9ROSA</name>
<evidence type="ECO:0000256" key="1">
    <source>
        <dbReference type="SAM" id="MobiDB-lite"/>
    </source>
</evidence>
<accession>A0A8K0E652</accession>
<feature type="region of interest" description="Disordered" evidence="1">
    <location>
        <begin position="1"/>
        <end position="34"/>
    </location>
</feature>
<comment type="caution">
    <text evidence="2">The sequence shown here is derived from an EMBL/GenBank/DDBJ whole genome shotgun (WGS) entry which is preliminary data.</text>
</comment>
<organism evidence="2 3">
    <name type="scientific">Rhamnella rubrinervis</name>
    <dbReference type="NCBI Taxonomy" id="2594499"/>
    <lineage>
        <taxon>Eukaryota</taxon>
        <taxon>Viridiplantae</taxon>
        <taxon>Streptophyta</taxon>
        <taxon>Embryophyta</taxon>
        <taxon>Tracheophyta</taxon>
        <taxon>Spermatophyta</taxon>
        <taxon>Magnoliopsida</taxon>
        <taxon>eudicotyledons</taxon>
        <taxon>Gunneridae</taxon>
        <taxon>Pentapetalae</taxon>
        <taxon>rosids</taxon>
        <taxon>fabids</taxon>
        <taxon>Rosales</taxon>
        <taxon>Rhamnaceae</taxon>
        <taxon>rhamnoid group</taxon>
        <taxon>Rhamneae</taxon>
        <taxon>Rhamnella</taxon>
    </lineage>
</organism>
<gene>
    <name evidence="2" type="ORF">FNV43_RR18363</name>
</gene>
<dbReference type="PANTHER" id="PTHR33130:SF40">
    <property type="entry name" value="CHROMOGRANIN (DUF1639)"/>
    <property type="match status" value="1"/>
</dbReference>
<keyword evidence="3" id="KW-1185">Reference proteome</keyword>
<dbReference type="Pfam" id="PF07797">
    <property type="entry name" value="DUF1639"/>
    <property type="match status" value="1"/>
</dbReference>
<protein>
    <submittedName>
        <fullName evidence="2">Uncharacterized protein</fullName>
    </submittedName>
</protein>
<dbReference type="OrthoDB" id="1165896at2759"/>
<dbReference type="EMBL" id="VOIH02000008">
    <property type="protein sequence ID" value="KAF3440085.1"/>
    <property type="molecule type" value="Genomic_DNA"/>
</dbReference>
<dbReference type="AlphaFoldDB" id="A0A8K0E652"/>
<evidence type="ECO:0000313" key="2">
    <source>
        <dbReference type="EMBL" id="KAF3440085.1"/>
    </source>
</evidence>
<dbReference type="Proteomes" id="UP000796880">
    <property type="component" value="Unassembled WGS sequence"/>
</dbReference>
<sequence length="294" mass="32329">MVFPSVSSEPESPSLSPTGTGPKPAMAFTVSPKSEQSLHNFPLAGLKWTINNSFTTTTTTTSQYQQWVRNKQDESTQELPLPDPSEMVEFGSNDLVCDRVNRGSSIERPPVKKVKFSDYLIKNSEDKVKSVVSDGKSKVLIRFRTKNKCADEVAESGAQNSVLDDIDEAVPKTWNLRPRKPVPKPSIGGPSRTGAPVVEEFKTSPQGRPELAGSRMGAETKEAGKRKFSISLSKDEIEEDIFAITGSKPAKRPRKRAKIVQKQLDSVFPGLWLSSITPDSYRVPDPPAKVVMIV</sequence>
<feature type="compositionally biased region" description="Low complexity" evidence="1">
    <location>
        <begin position="1"/>
        <end position="24"/>
    </location>
</feature>
<proteinExistence type="predicted"/>
<reference evidence="2" key="1">
    <citation type="submission" date="2020-03" db="EMBL/GenBank/DDBJ databases">
        <title>A high-quality chromosome-level genome assembly of a woody plant with both climbing and erect habits, Rhamnella rubrinervis.</title>
        <authorList>
            <person name="Lu Z."/>
            <person name="Yang Y."/>
            <person name="Zhu X."/>
            <person name="Sun Y."/>
        </authorList>
    </citation>
    <scope>NUCLEOTIDE SEQUENCE</scope>
    <source>
        <strain evidence="2">BYM</strain>
        <tissue evidence="2">Leaf</tissue>
    </source>
</reference>
<dbReference type="InterPro" id="IPR012438">
    <property type="entry name" value="DUF1639"/>
</dbReference>
<feature type="region of interest" description="Disordered" evidence="1">
    <location>
        <begin position="174"/>
        <end position="225"/>
    </location>
</feature>
<evidence type="ECO:0000313" key="3">
    <source>
        <dbReference type="Proteomes" id="UP000796880"/>
    </source>
</evidence>
<dbReference type="PANTHER" id="PTHR33130">
    <property type="entry name" value="PUTATIVE (DUF1639)-RELATED"/>
    <property type="match status" value="1"/>
</dbReference>